<protein>
    <submittedName>
        <fullName evidence="2">Uncharacterized protein</fullName>
    </submittedName>
</protein>
<evidence type="ECO:0000256" key="1">
    <source>
        <dbReference type="SAM" id="Coils"/>
    </source>
</evidence>
<dbReference type="Proteomes" id="UP000233469">
    <property type="component" value="Unassembled WGS sequence"/>
</dbReference>
<dbReference type="VEuPathDB" id="FungiDB:RhiirA1_503737"/>
<gene>
    <name evidence="2" type="ORF">RhiirC2_797233</name>
</gene>
<reference evidence="2 3" key="2">
    <citation type="submission" date="2017-10" db="EMBL/GenBank/DDBJ databases">
        <title>Extensive intraspecific genome diversity in a model arbuscular mycorrhizal fungus.</title>
        <authorList>
            <person name="Chen E.C.H."/>
            <person name="Morin E."/>
            <person name="Baudet D."/>
            <person name="Noel J."/>
            <person name="Ndikumana S."/>
            <person name="Charron P."/>
            <person name="St-Onge C."/>
            <person name="Giorgi J."/>
            <person name="Grigoriev I.V."/>
            <person name="Roux C."/>
            <person name="Martin F.M."/>
            <person name="Corradi N."/>
        </authorList>
    </citation>
    <scope>NUCLEOTIDE SEQUENCE [LARGE SCALE GENOMIC DNA]</scope>
    <source>
        <strain evidence="2 3">C2</strain>
    </source>
</reference>
<organism evidence="2 3">
    <name type="scientific">Rhizophagus irregularis</name>
    <dbReference type="NCBI Taxonomy" id="588596"/>
    <lineage>
        <taxon>Eukaryota</taxon>
        <taxon>Fungi</taxon>
        <taxon>Fungi incertae sedis</taxon>
        <taxon>Mucoromycota</taxon>
        <taxon>Glomeromycotina</taxon>
        <taxon>Glomeromycetes</taxon>
        <taxon>Glomerales</taxon>
        <taxon>Glomeraceae</taxon>
        <taxon>Rhizophagus</taxon>
    </lineage>
</organism>
<evidence type="ECO:0000313" key="2">
    <source>
        <dbReference type="EMBL" id="PKK57884.1"/>
    </source>
</evidence>
<reference evidence="2 3" key="1">
    <citation type="submission" date="2016-04" db="EMBL/GenBank/DDBJ databases">
        <title>Genome analyses suggest a sexual origin of heterokaryosis in a supposedly ancient asexual fungus.</title>
        <authorList>
            <person name="Ropars J."/>
            <person name="Sedzielewska K."/>
            <person name="Noel J."/>
            <person name="Charron P."/>
            <person name="Farinelli L."/>
            <person name="Marton T."/>
            <person name="Kruger M."/>
            <person name="Pelin A."/>
            <person name="Brachmann A."/>
            <person name="Corradi N."/>
        </authorList>
    </citation>
    <scope>NUCLEOTIDE SEQUENCE [LARGE SCALE GENOMIC DNA]</scope>
    <source>
        <strain evidence="2 3">C2</strain>
    </source>
</reference>
<feature type="coiled-coil region" evidence="1">
    <location>
        <begin position="81"/>
        <end position="108"/>
    </location>
</feature>
<comment type="caution">
    <text evidence="2">The sequence shown here is derived from an EMBL/GenBank/DDBJ whole genome shotgun (WGS) entry which is preliminary data.</text>
</comment>
<dbReference type="EMBL" id="LLXL01004007">
    <property type="protein sequence ID" value="PKK57884.1"/>
    <property type="molecule type" value="Genomic_DNA"/>
</dbReference>
<name>A0A2N1M8B3_9GLOM</name>
<sequence>MHLLPNCIDDLKYSDFWKNTEEPSLNKFLNFRLHQGNLEESEVEHRRYKDELKSISKYYDKESEIGKKVLIWKQKFQAMEKQDILKEIRLLEERCKLLEKEQTEMEEKMCLKQTQHILNVTRETVDQGLSLQRSIVENFKKRVLDEPYASCEPSKRRIKVTNSNIIAESYSESDVETDITEDNDIIAGSHSESDVETDITEDNDIIAGSHSESYAETDITEDSNIIAGSHSEFNEETDTEVINITEDNAEIESLTLVEQMSLSQNLPGIFLAN</sequence>
<accession>A0A2N1M8B3</accession>
<dbReference type="VEuPathDB" id="FungiDB:RhiirFUN_012422"/>
<proteinExistence type="predicted"/>
<dbReference type="VEuPathDB" id="FungiDB:FUN_017516"/>
<evidence type="ECO:0000313" key="3">
    <source>
        <dbReference type="Proteomes" id="UP000233469"/>
    </source>
</evidence>
<keyword evidence="1" id="KW-0175">Coiled coil</keyword>
<dbReference type="AlphaFoldDB" id="A0A2N1M8B3"/>